<dbReference type="InterPro" id="IPR041657">
    <property type="entry name" value="HTH_17"/>
</dbReference>
<dbReference type="Proteomes" id="UP000017837">
    <property type="component" value="Unassembled WGS sequence"/>
</dbReference>
<dbReference type="EMBL" id="AWGB01000114">
    <property type="protein sequence ID" value="ESQ78880.1"/>
    <property type="molecule type" value="Genomic_DNA"/>
</dbReference>
<feature type="domain" description="Helix-turn-helix" evidence="1">
    <location>
        <begin position="6"/>
        <end position="52"/>
    </location>
</feature>
<gene>
    <name evidence="2" type="ORF">ABENE_23000</name>
</gene>
<dbReference type="AlphaFoldDB" id="V4P0J6"/>
<sequence length="55" mass="6133">MQPIAYRINDFAQLIGISRTSVYDLIKTGKLRPAYVAGRTLIPASEAQRLIEEAL</sequence>
<proteinExistence type="predicted"/>
<dbReference type="RefSeq" id="WP_023447504.1">
    <property type="nucleotide sequence ID" value="NZ_AWGB01000114.1"/>
</dbReference>
<evidence type="ECO:0000313" key="3">
    <source>
        <dbReference type="Proteomes" id="UP000017837"/>
    </source>
</evidence>
<dbReference type="Pfam" id="PF12728">
    <property type="entry name" value="HTH_17"/>
    <property type="match status" value="1"/>
</dbReference>
<evidence type="ECO:0000259" key="1">
    <source>
        <dbReference type="Pfam" id="PF12728"/>
    </source>
</evidence>
<evidence type="ECO:0000313" key="2">
    <source>
        <dbReference type="EMBL" id="ESQ78880.1"/>
    </source>
</evidence>
<keyword evidence="3" id="KW-1185">Reference proteome</keyword>
<accession>V4P0J6</accession>
<comment type="caution">
    <text evidence="2">The sequence shown here is derived from an EMBL/GenBank/DDBJ whole genome shotgun (WGS) entry which is preliminary data.</text>
</comment>
<protein>
    <recommendedName>
        <fullName evidence="1">Helix-turn-helix domain-containing protein</fullName>
    </recommendedName>
</protein>
<reference evidence="2 3" key="1">
    <citation type="journal article" date="2014" name="Nature">
        <title>Sequential evolution of bacterial morphology by co-option of a developmental regulator.</title>
        <authorList>
            <person name="Jiang C."/>
            <person name="Brown P.J."/>
            <person name="Ducret A."/>
            <person name="Brun Y.V."/>
        </authorList>
    </citation>
    <scope>NUCLEOTIDE SEQUENCE [LARGE SCALE GENOMIC DNA]</scope>
    <source>
        <strain evidence="2 3">DSM 16100</strain>
    </source>
</reference>
<dbReference type="PATRIC" id="fig|1121022.4.peg.4707"/>
<organism evidence="2 3">
    <name type="scientific">Asticcacaulis benevestitus DSM 16100 = ATCC BAA-896</name>
    <dbReference type="NCBI Taxonomy" id="1121022"/>
    <lineage>
        <taxon>Bacteria</taxon>
        <taxon>Pseudomonadati</taxon>
        <taxon>Pseudomonadota</taxon>
        <taxon>Alphaproteobacteria</taxon>
        <taxon>Caulobacterales</taxon>
        <taxon>Caulobacteraceae</taxon>
        <taxon>Asticcacaulis</taxon>
    </lineage>
</organism>
<name>V4P0J6_9CAUL</name>